<dbReference type="InterPro" id="IPR012337">
    <property type="entry name" value="RNaseH-like_sf"/>
</dbReference>
<feature type="domain" description="RNase H type-1" evidence="2">
    <location>
        <begin position="996"/>
        <end position="1111"/>
    </location>
</feature>
<keyword evidence="5" id="KW-1185">Reference proteome</keyword>
<dbReference type="CDD" id="cd06222">
    <property type="entry name" value="RNase_H_like"/>
    <property type="match status" value="1"/>
</dbReference>
<accession>A0A2Z6NUV9</accession>
<dbReference type="SUPFAM" id="SSF56219">
    <property type="entry name" value="DNase I-like"/>
    <property type="match status" value="1"/>
</dbReference>
<evidence type="ECO:0000259" key="3">
    <source>
        <dbReference type="Pfam" id="PF13966"/>
    </source>
</evidence>
<dbReference type="Proteomes" id="UP000242715">
    <property type="component" value="Unassembled WGS sequence"/>
</dbReference>
<dbReference type="Pfam" id="PF00078">
    <property type="entry name" value="RVT_1"/>
    <property type="match status" value="1"/>
</dbReference>
<dbReference type="SUPFAM" id="SSF53098">
    <property type="entry name" value="Ribonuclease H-like"/>
    <property type="match status" value="1"/>
</dbReference>
<reference evidence="5" key="1">
    <citation type="journal article" date="2017" name="Front. Plant Sci.">
        <title>Climate Clever Clovers: New Paradigm to Reduce the Environmental Footprint of Ruminants by Breeding Low Methanogenic Forages Utilizing Haplotype Variation.</title>
        <authorList>
            <person name="Kaur P."/>
            <person name="Appels R."/>
            <person name="Bayer P.E."/>
            <person name="Keeble-Gagnere G."/>
            <person name="Wang J."/>
            <person name="Hirakawa H."/>
            <person name="Shirasawa K."/>
            <person name="Vercoe P."/>
            <person name="Stefanova K."/>
            <person name="Durmic Z."/>
            <person name="Nichols P."/>
            <person name="Revell C."/>
            <person name="Isobe S.N."/>
            <person name="Edwards D."/>
            <person name="Erskine W."/>
        </authorList>
    </citation>
    <scope>NUCLEOTIDE SEQUENCE [LARGE SCALE GENOMIC DNA]</scope>
    <source>
        <strain evidence="5">cv. Daliak</strain>
    </source>
</reference>
<evidence type="ECO:0000313" key="5">
    <source>
        <dbReference type="Proteomes" id="UP000242715"/>
    </source>
</evidence>
<feature type="domain" description="Reverse transcriptase zinc-binding" evidence="3">
    <location>
        <begin position="791"/>
        <end position="874"/>
    </location>
</feature>
<dbReference type="Gene3D" id="3.30.420.10">
    <property type="entry name" value="Ribonuclease H-like superfamily/Ribonuclease H"/>
    <property type="match status" value="1"/>
</dbReference>
<organism evidence="4 5">
    <name type="scientific">Trifolium subterraneum</name>
    <name type="common">Subterranean clover</name>
    <dbReference type="NCBI Taxonomy" id="3900"/>
    <lineage>
        <taxon>Eukaryota</taxon>
        <taxon>Viridiplantae</taxon>
        <taxon>Streptophyta</taxon>
        <taxon>Embryophyta</taxon>
        <taxon>Tracheophyta</taxon>
        <taxon>Spermatophyta</taxon>
        <taxon>Magnoliopsida</taxon>
        <taxon>eudicotyledons</taxon>
        <taxon>Gunneridae</taxon>
        <taxon>Pentapetalae</taxon>
        <taxon>rosids</taxon>
        <taxon>fabids</taxon>
        <taxon>Fabales</taxon>
        <taxon>Fabaceae</taxon>
        <taxon>Papilionoideae</taxon>
        <taxon>50 kb inversion clade</taxon>
        <taxon>NPAAA clade</taxon>
        <taxon>Hologalegina</taxon>
        <taxon>IRL clade</taxon>
        <taxon>Trifolieae</taxon>
        <taxon>Trifolium</taxon>
    </lineage>
</organism>
<gene>
    <name evidence="4" type="ORF">TSUD_401350</name>
</gene>
<dbReference type="InterPro" id="IPR026960">
    <property type="entry name" value="RVT-Znf"/>
</dbReference>
<dbReference type="PANTHER" id="PTHR33116:SF80">
    <property type="entry name" value="REVERSE TRANSCRIPTASE ZINC-BINDING DOMAIN-CONTAINING PROTEIN"/>
    <property type="match status" value="1"/>
</dbReference>
<dbReference type="GO" id="GO:0004523">
    <property type="term" value="F:RNA-DNA hybrid ribonuclease activity"/>
    <property type="evidence" value="ECO:0007669"/>
    <property type="project" value="InterPro"/>
</dbReference>
<evidence type="ECO:0000259" key="1">
    <source>
        <dbReference type="Pfam" id="PF00078"/>
    </source>
</evidence>
<dbReference type="CDD" id="cd01650">
    <property type="entry name" value="RT_nLTR_like"/>
    <property type="match status" value="1"/>
</dbReference>
<sequence>MKVLYWNIRGIGNPDSRLMLKNICNTHKHDVLFVAEPMVNFESVPLWFWKSIKIHSSDQCIALEFSEHSNKFYIAAVYARAREKWGRRPPSRVSCDDFLFWSNAHSLTHLPTMGTQLTWNNGRLGSEYVALRLDRTICNMEWINLWHKISCYSLVRNSSDHHPILFSQELFATQHALPFRFFKVWLEHEDCARVVKDIWGKHVIGSPMARLQQKLKRLKKALKDWNRNIFVNMHNNVDIAVSEVNRIQLLIDSGDVSDELMLQDYQAQLILSKALIQHDNFWREKARSQHFIYGDRNTSYFHRLAKIKMFTKQITTIREGDTIHDNQHVIEQHILDYFTTIFSNSNNRIHTNMVSTCIPTLVTQADNTFLCEIPSTSEVKKVVFEMNADGAPGPDGFGGFPAFLGYPGADCMGDFRLISLANFQFKIITKILADRLAIVVPTKTFSGNMALKIDIKKAFDTLDWNFLLSGDPLSPLLFCIAEEVLSRAITIASDQGRIRPMNYCRGVNVPTHILYADEIMLFCKATQSNVRCILDIFQRYGESSGQIINKQKSKLYAGGISNARISSLASLLGFMTGSIPFNYLGCPIFQGKPKRQHFQAIADKIKIKLATWKGMLLVCTVSWKTVCSPFESGGLGIRSVRRINDSLMLKLGWSFLSHNAPWAKMFRSRFLRSEKPVQHYIKSSIWPGLKGHMDNIISNSVWVIGDGTNINYWTDNWLGEPLAGALNLPDNVCKTLNTRVCDLLENKRWLIPPIINALAPWLVEEIRTVIIPLTPLEDKLVWKNSKDGDLSAKDAYLHLTPPPTSLHWATLIWQGFIPPSCSFILWRIIHNKMPTDDNLRLRGCTVVSVCVLCKSAFETSEHLFLSCQFAQRIWSWLAMMINCSIDLTLAKALLLCCGWQRSHTRDVILSSIIHTVHTLWMARNGILFNNASITLHSAITKIRTAVKLSASLSNCVVGSGSVLVLQNFMIDDVQQPQVSSILVCWKAPCDRFLKVNTDGSLISATSACGAIFRDKHGTYFGSFSCKINCQSVLHAELMAIILAIEQALERGWLHLWVESDSQVAIQASKNFSIVPWDLRNRWSNCFSHNMQLLFSHVFREGNCCADKLANHGHNITGFHWWDFMPPFLQEDFYRDRYGVPYFRRT</sequence>
<dbReference type="Pfam" id="PF13966">
    <property type="entry name" value="zf-RVT"/>
    <property type="match status" value="1"/>
</dbReference>
<evidence type="ECO:0000313" key="4">
    <source>
        <dbReference type="EMBL" id="GAU46013.1"/>
    </source>
</evidence>
<dbReference type="EMBL" id="DF974169">
    <property type="protein sequence ID" value="GAU46013.1"/>
    <property type="molecule type" value="Genomic_DNA"/>
</dbReference>
<dbReference type="PANTHER" id="PTHR33116">
    <property type="entry name" value="REVERSE TRANSCRIPTASE ZINC-BINDING DOMAIN-CONTAINING PROTEIN-RELATED-RELATED"/>
    <property type="match status" value="1"/>
</dbReference>
<dbReference type="InterPro" id="IPR002156">
    <property type="entry name" value="RNaseH_domain"/>
</dbReference>
<dbReference type="InterPro" id="IPR036691">
    <property type="entry name" value="Endo/exonu/phosph_ase_sf"/>
</dbReference>
<protein>
    <submittedName>
        <fullName evidence="4">Uncharacterized protein</fullName>
    </submittedName>
</protein>
<dbReference type="AlphaFoldDB" id="A0A2Z6NUV9"/>
<dbReference type="OrthoDB" id="428918at2759"/>
<dbReference type="InterPro" id="IPR044730">
    <property type="entry name" value="RNase_H-like_dom_plant"/>
</dbReference>
<dbReference type="Pfam" id="PF13456">
    <property type="entry name" value="RVT_3"/>
    <property type="match status" value="1"/>
</dbReference>
<evidence type="ECO:0000259" key="2">
    <source>
        <dbReference type="Pfam" id="PF13456"/>
    </source>
</evidence>
<dbReference type="InterPro" id="IPR036397">
    <property type="entry name" value="RNaseH_sf"/>
</dbReference>
<name>A0A2Z6NUV9_TRISU</name>
<feature type="domain" description="Reverse transcriptase" evidence="1">
    <location>
        <begin position="464"/>
        <end position="588"/>
    </location>
</feature>
<proteinExistence type="predicted"/>
<dbReference type="InterPro" id="IPR000477">
    <property type="entry name" value="RT_dom"/>
</dbReference>
<dbReference type="GO" id="GO:0003676">
    <property type="term" value="F:nucleic acid binding"/>
    <property type="evidence" value="ECO:0007669"/>
    <property type="project" value="InterPro"/>
</dbReference>